<evidence type="ECO:0000256" key="1">
    <source>
        <dbReference type="SAM" id="Phobius"/>
    </source>
</evidence>
<feature type="transmembrane region" description="Helical" evidence="1">
    <location>
        <begin position="259"/>
        <end position="276"/>
    </location>
</feature>
<feature type="transmembrane region" description="Helical" evidence="1">
    <location>
        <begin position="90"/>
        <end position="115"/>
    </location>
</feature>
<feature type="transmembrane region" description="Helical" evidence="1">
    <location>
        <begin position="28"/>
        <end position="46"/>
    </location>
</feature>
<dbReference type="AlphaFoldDB" id="A0A1M7JRH0"/>
<keyword evidence="3" id="KW-1185">Reference proteome</keyword>
<dbReference type="EMBL" id="FRCZ01000001">
    <property type="protein sequence ID" value="SHM55669.1"/>
    <property type="molecule type" value="Genomic_DNA"/>
</dbReference>
<feature type="transmembrane region" description="Helical" evidence="1">
    <location>
        <begin position="135"/>
        <end position="156"/>
    </location>
</feature>
<gene>
    <name evidence="2" type="ORF">SAMN05216179_0453</name>
</gene>
<organism evidence="2 3">
    <name type="scientific">Gracilibacillus kekensis</name>
    <dbReference type="NCBI Taxonomy" id="1027249"/>
    <lineage>
        <taxon>Bacteria</taxon>
        <taxon>Bacillati</taxon>
        <taxon>Bacillota</taxon>
        <taxon>Bacilli</taxon>
        <taxon>Bacillales</taxon>
        <taxon>Bacillaceae</taxon>
        <taxon>Gracilibacillus</taxon>
    </lineage>
</organism>
<feature type="transmembrane region" description="Helical" evidence="1">
    <location>
        <begin position="168"/>
        <end position="187"/>
    </location>
</feature>
<dbReference type="Proteomes" id="UP000184184">
    <property type="component" value="Unassembled WGS sequence"/>
</dbReference>
<accession>A0A1M7JRH0</accession>
<keyword evidence="1" id="KW-1133">Transmembrane helix</keyword>
<feature type="transmembrane region" description="Helical" evidence="1">
    <location>
        <begin position="297"/>
        <end position="315"/>
    </location>
</feature>
<keyword evidence="1" id="KW-0812">Transmembrane</keyword>
<feature type="transmembrane region" description="Helical" evidence="1">
    <location>
        <begin position="321"/>
        <end position="342"/>
    </location>
</feature>
<keyword evidence="1" id="KW-0472">Membrane</keyword>
<reference evidence="2 3" key="1">
    <citation type="submission" date="2016-11" db="EMBL/GenBank/DDBJ databases">
        <authorList>
            <person name="Jaros S."/>
            <person name="Januszkiewicz K."/>
            <person name="Wedrychowicz H."/>
        </authorList>
    </citation>
    <scope>NUCLEOTIDE SEQUENCE [LARGE SCALE GENOMIC DNA]</scope>
    <source>
        <strain evidence="2 3">CGMCC 1.10681</strain>
    </source>
</reference>
<evidence type="ECO:0000313" key="2">
    <source>
        <dbReference type="EMBL" id="SHM55669.1"/>
    </source>
</evidence>
<feature type="transmembrane region" description="Helical" evidence="1">
    <location>
        <begin position="193"/>
        <end position="218"/>
    </location>
</feature>
<feature type="transmembrane region" description="Helical" evidence="1">
    <location>
        <begin position="52"/>
        <end position="78"/>
    </location>
</feature>
<sequence length="350" mass="40852">MKGCSAVYEQSFFSREGGKCLRDDAMDYMKGLLVIGMVYTHIMQFFSDVDIYPTTIFSIELFNLITFSGFIFCFGYVNELAYYRKRFSDVYMRMLVTSLKTLVTFYISGLAYQIYVNSMPLDSNTIVPVLLIQEIPGWSEFLLSFSLIMLMGLILFPIINWLKVRKILFWLVTFTLLFSTFINYSMIDSPYLGLLIGTELFPTFPVIQYLPFYLIGIYFAKYRIIFKWKYVIGSIVGTAVFTLYLIRNEGQLPMRFPPSIYWIVGSTFCLYIYYLISKFVKKQKYELALLKGMGKNALFYLVMSNIFIFSLDNVLGTKIIGPWYCLLFTFVLLLLISFLNSISTYTKRRT</sequence>
<evidence type="ECO:0000313" key="3">
    <source>
        <dbReference type="Proteomes" id="UP000184184"/>
    </source>
</evidence>
<proteinExistence type="predicted"/>
<name>A0A1M7JRH0_9BACI</name>
<feature type="transmembrane region" description="Helical" evidence="1">
    <location>
        <begin position="230"/>
        <end position="247"/>
    </location>
</feature>
<dbReference type="STRING" id="1027249.SAMN05216179_0453"/>
<protein>
    <recommendedName>
        <fullName evidence="4">Heparan-alpha-glucosaminide N-acetyltransferase catalytic domain-containing protein</fullName>
    </recommendedName>
</protein>
<evidence type="ECO:0008006" key="4">
    <source>
        <dbReference type="Google" id="ProtNLM"/>
    </source>
</evidence>